<organism evidence="5">
    <name type="scientific">Anisakis simplex</name>
    <name type="common">Herring worm</name>
    <dbReference type="NCBI Taxonomy" id="6269"/>
    <lineage>
        <taxon>Eukaryota</taxon>
        <taxon>Metazoa</taxon>
        <taxon>Ecdysozoa</taxon>
        <taxon>Nematoda</taxon>
        <taxon>Chromadorea</taxon>
        <taxon>Rhabditida</taxon>
        <taxon>Spirurina</taxon>
        <taxon>Ascaridomorpha</taxon>
        <taxon>Ascaridoidea</taxon>
        <taxon>Anisakidae</taxon>
        <taxon>Anisakis</taxon>
        <taxon>Anisakis simplex complex</taxon>
    </lineage>
</organism>
<dbReference type="GO" id="GO:0031625">
    <property type="term" value="F:ubiquitin protein ligase binding"/>
    <property type="evidence" value="ECO:0007669"/>
    <property type="project" value="InterPro"/>
</dbReference>
<dbReference type="GO" id="GO:0006511">
    <property type="term" value="P:ubiquitin-dependent protein catabolic process"/>
    <property type="evidence" value="ECO:0007669"/>
    <property type="project" value="InterPro"/>
</dbReference>
<dbReference type="Gene3D" id="1.20.1310.10">
    <property type="entry name" value="Cullin Repeats"/>
    <property type="match status" value="1"/>
</dbReference>
<feature type="transmembrane region" description="Helical" evidence="3">
    <location>
        <begin position="119"/>
        <end position="139"/>
    </location>
</feature>
<evidence type="ECO:0000256" key="1">
    <source>
        <dbReference type="ARBA" id="ARBA00006019"/>
    </source>
</evidence>
<keyword evidence="2" id="KW-0833">Ubl conjugation pathway</keyword>
<protein>
    <submittedName>
        <fullName evidence="5">Cullin-5 (inferred by orthology to a C. elegans protein)</fullName>
    </submittedName>
</protein>
<proteinExistence type="inferred from homology"/>
<dbReference type="FunFam" id="1.20.1310.10:FF:000015">
    <property type="entry name" value="Cullin 5"/>
    <property type="match status" value="1"/>
</dbReference>
<evidence type="ECO:0000259" key="4">
    <source>
        <dbReference type="Pfam" id="PF00888"/>
    </source>
</evidence>
<name>A0A0M3JBU0_ANISI</name>
<keyword evidence="3" id="KW-0812">Transmembrane</keyword>
<dbReference type="InterPro" id="IPR016159">
    <property type="entry name" value="Cullin_repeat-like_dom_sf"/>
</dbReference>
<evidence type="ECO:0000256" key="3">
    <source>
        <dbReference type="SAM" id="Phobius"/>
    </source>
</evidence>
<dbReference type="WBParaSite" id="ASIM_0000506801-mRNA-1">
    <property type="protein sequence ID" value="ASIM_0000506801-mRNA-1"/>
    <property type="gene ID" value="ASIM_0000506801"/>
</dbReference>
<dbReference type="InterPro" id="IPR001373">
    <property type="entry name" value="Cullin_N"/>
</dbReference>
<dbReference type="PANTHER" id="PTHR11932">
    <property type="entry name" value="CULLIN"/>
    <property type="match status" value="1"/>
</dbReference>
<dbReference type="InterPro" id="IPR045093">
    <property type="entry name" value="Cullin"/>
</dbReference>
<reference evidence="5" key="1">
    <citation type="submission" date="2017-02" db="UniProtKB">
        <authorList>
            <consortium name="WormBaseParasite"/>
        </authorList>
    </citation>
    <scope>IDENTIFICATION</scope>
</reference>
<dbReference type="SUPFAM" id="SSF74788">
    <property type="entry name" value="Cullin repeat-like"/>
    <property type="match status" value="1"/>
</dbReference>
<feature type="domain" description="Cullin N-terminal" evidence="4">
    <location>
        <begin position="1"/>
        <end position="99"/>
    </location>
</feature>
<dbReference type="Pfam" id="PF00888">
    <property type="entry name" value="Cullin"/>
    <property type="match status" value="1"/>
</dbReference>
<accession>A0A0M3JBU0</accession>
<sequence length="148" mass="16919">LQNAAMKLVEAERNGEAFDPQLVIGVRQSYVSLNLDANDTLAVYKANFEKAYIDATEKFYKSRASQILESNGVQNYMTYADAKLSEEEARGRRYLDSNADSLQRVGFFCPLLFQSKWNLLIRLFICSFILFICSIYLFIRSDDGVLRG</sequence>
<dbReference type="AlphaFoldDB" id="A0A0M3JBU0"/>
<comment type="similarity">
    <text evidence="1">Belongs to the cullin family.</text>
</comment>
<evidence type="ECO:0000313" key="5">
    <source>
        <dbReference type="WBParaSite" id="ASIM_0000506801-mRNA-1"/>
    </source>
</evidence>
<keyword evidence="3" id="KW-1133">Transmembrane helix</keyword>
<evidence type="ECO:0000256" key="2">
    <source>
        <dbReference type="ARBA" id="ARBA00022786"/>
    </source>
</evidence>
<keyword evidence="3" id="KW-0472">Membrane</keyword>